<feature type="domain" description="Putative restriction endonuclease" evidence="1">
    <location>
        <begin position="18"/>
        <end position="145"/>
    </location>
</feature>
<dbReference type="OrthoDB" id="5524117at2"/>
<name>A0A1H0AF22_9ACTN</name>
<dbReference type="AlphaFoldDB" id="A0A1H0AF22"/>
<evidence type="ECO:0000313" key="2">
    <source>
        <dbReference type="EMBL" id="SDN31901.1"/>
    </source>
</evidence>
<keyword evidence="2" id="KW-0378">Hydrolase</keyword>
<evidence type="ECO:0000313" key="3">
    <source>
        <dbReference type="Proteomes" id="UP000199341"/>
    </source>
</evidence>
<keyword evidence="2" id="KW-0255">Endonuclease</keyword>
<protein>
    <submittedName>
        <fullName evidence="2">Endonuclease, Uma2 family (Restriction endonuclease fold)</fullName>
    </submittedName>
</protein>
<dbReference type="Proteomes" id="UP000199341">
    <property type="component" value="Unassembled WGS sequence"/>
</dbReference>
<organism evidence="2 3">
    <name type="scientific">Actinacidiphila guanduensis</name>
    <dbReference type="NCBI Taxonomy" id="310781"/>
    <lineage>
        <taxon>Bacteria</taxon>
        <taxon>Bacillati</taxon>
        <taxon>Actinomycetota</taxon>
        <taxon>Actinomycetes</taxon>
        <taxon>Kitasatosporales</taxon>
        <taxon>Streptomycetaceae</taxon>
        <taxon>Actinacidiphila</taxon>
    </lineage>
</organism>
<dbReference type="Gene3D" id="3.90.1570.10">
    <property type="entry name" value="tt1808, chain A"/>
    <property type="match status" value="1"/>
</dbReference>
<evidence type="ECO:0000259" key="1">
    <source>
        <dbReference type="Pfam" id="PF05685"/>
    </source>
</evidence>
<dbReference type="CDD" id="cd06260">
    <property type="entry name" value="DUF820-like"/>
    <property type="match status" value="1"/>
</dbReference>
<sequence>MTAEMLAPAWMRTQISAEQYDSWSEDQCAGIEIVDGMAVVRPSRSKRHNRLARVLANALDAAVGPEWNADTDFDVRLQDVPLTNRRPDVAVYRAETIDFTPTRPEHVLLVVEVVSPGSETTDRIVKVDQYAKAGIPFYWRIEQAATGVPIVCTYVLDPATKAYREGEMFIGVIKAAAPFPVTVDLGTI</sequence>
<dbReference type="PANTHER" id="PTHR35400:SF3">
    <property type="entry name" value="SLL1072 PROTEIN"/>
    <property type="match status" value="1"/>
</dbReference>
<dbReference type="PANTHER" id="PTHR35400">
    <property type="entry name" value="SLR1083 PROTEIN"/>
    <property type="match status" value="1"/>
</dbReference>
<dbReference type="RefSeq" id="WP_093783724.1">
    <property type="nucleotide sequence ID" value="NZ_FNIE01000003.1"/>
</dbReference>
<dbReference type="InterPro" id="IPR012296">
    <property type="entry name" value="Nuclease_put_TT1808"/>
</dbReference>
<dbReference type="InterPro" id="IPR008538">
    <property type="entry name" value="Uma2"/>
</dbReference>
<dbReference type="GO" id="GO:0004519">
    <property type="term" value="F:endonuclease activity"/>
    <property type="evidence" value="ECO:0007669"/>
    <property type="project" value="UniProtKB-KW"/>
</dbReference>
<dbReference type="STRING" id="310781.SAMN05216259_103514"/>
<keyword evidence="2" id="KW-0540">Nuclease</keyword>
<dbReference type="Pfam" id="PF05685">
    <property type="entry name" value="Uma2"/>
    <property type="match status" value="1"/>
</dbReference>
<dbReference type="SUPFAM" id="SSF52980">
    <property type="entry name" value="Restriction endonuclease-like"/>
    <property type="match status" value="1"/>
</dbReference>
<dbReference type="EMBL" id="FNIE01000003">
    <property type="protein sequence ID" value="SDN31901.1"/>
    <property type="molecule type" value="Genomic_DNA"/>
</dbReference>
<accession>A0A1H0AF22</accession>
<gene>
    <name evidence="2" type="ORF">SAMN05216259_103514</name>
</gene>
<proteinExistence type="predicted"/>
<keyword evidence="3" id="KW-1185">Reference proteome</keyword>
<dbReference type="InterPro" id="IPR011335">
    <property type="entry name" value="Restrct_endonuc-II-like"/>
</dbReference>
<reference evidence="2 3" key="1">
    <citation type="submission" date="2016-10" db="EMBL/GenBank/DDBJ databases">
        <authorList>
            <person name="de Groot N.N."/>
        </authorList>
    </citation>
    <scope>NUCLEOTIDE SEQUENCE [LARGE SCALE GENOMIC DNA]</scope>
    <source>
        <strain evidence="2 3">CGMCC 4.2022</strain>
    </source>
</reference>